<evidence type="ECO:0000256" key="1">
    <source>
        <dbReference type="SAM" id="MobiDB-lite"/>
    </source>
</evidence>
<feature type="region of interest" description="Disordered" evidence="1">
    <location>
        <begin position="275"/>
        <end position="327"/>
    </location>
</feature>
<evidence type="ECO:0000313" key="2">
    <source>
        <dbReference type="EMBL" id="KAG7363432.1"/>
    </source>
</evidence>
<dbReference type="AlphaFoldDB" id="A0A9K3PXI7"/>
<comment type="caution">
    <text evidence="2">The sequence shown here is derived from an EMBL/GenBank/DDBJ whole genome shotgun (WGS) entry which is preliminary data.</text>
</comment>
<keyword evidence="3" id="KW-1185">Reference proteome</keyword>
<sequence length="327" mass="36936">MSTSASIDFVGKGTLQKELQRTIAAVCRDEVNTGVKSGGLSKEDQQDMAYKLYHGDVDNPDSMGYSEQFLNALGMWKCLFTEDIPDPQSNDPGLLLKRQYHRQEKEIKVHPDEAEAQINLALLSATFLKNRQMVSGRAIIDGGKLVMANVRIMLGILQHSIYQPYLASGSLPSGLEWDDYLEFLLDSFWKHQQAKKQKAEKDVENKPSPSAAAKKSDDDEEEKVEEDVFLEEVKQRPKSWFWTGFIAFAIFGPFVPADQDKKYQLKIFFTSDVDNDDASSKGGRSLLRKKKQEEDNKNLPNPKGFPLPIRPQVRQPQATSCGAQHMF</sequence>
<gene>
    <name evidence="2" type="ORF">IV203_026792</name>
</gene>
<reference evidence="2" key="2">
    <citation type="submission" date="2021-04" db="EMBL/GenBank/DDBJ databases">
        <authorList>
            <person name="Podell S."/>
        </authorList>
    </citation>
    <scope>NUCLEOTIDE SEQUENCE</scope>
    <source>
        <strain evidence="2">Hildebrandi</strain>
    </source>
</reference>
<name>A0A9K3PXI7_9STRA</name>
<feature type="compositionally biased region" description="Polar residues" evidence="1">
    <location>
        <begin position="314"/>
        <end position="327"/>
    </location>
</feature>
<evidence type="ECO:0000313" key="3">
    <source>
        <dbReference type="Proteomes" id="UP000693970"/>
    </source>
</evidence>
<dbReference type="OrthoDB" id="56317at2759"/>
<feature type="region of interest" description="Disordered" evidence="1">
    <location>
        <begin position="196"/>
        <end position="223"/>
    </location>
</feature>
<accession>A0A9K3PXI7</accession>
<reference evidence="2" key="1">
    <citation type="journal article" date="2021" name="Sci. Rep.">
        <title>Diploid genomic architecture of Nitzschia inconspicua, an elite biomass production diatom.</title>
        <authorList>
            <person name="Oliver A."/>
            <person name="Podell S."/>
            <person name="Pinowska A."/>
            <person name="Traller J.C."/>
            <person name="Smith S.R."/>
            <person name="McClure R."/>
            <person name="Beliaev A."/>
            <person name="Bohutskyi P."/>
            <person name="Hill E.A."/>
            <person name="Rabines A."/>
            <person name="Zheng H."/>
            <person name="Allen L.Z."/>
            <person name="Kuo A."/>
            <person name="Grigoriev I.V."/>
            <person name="Allen A.E."/>
            <person name="Hazlebeck D."/>
            <person name="Allen E.E."/>
        </authorList>
    </citation>
    <scope>NUCLEOTIDE SEQUENCE</scope>
    <source>
        <strain evidence="2">Hildebrandi</strain>
    </source>
</reference>
<proteinExistence type="predicted"/>
<dbReference type="Proteomes" id="UP000693970">
    <property type="component" value="Unassembled WGS sequence"/>
</dbReference>
<protein>
    <submittedName>
        <fullName evidence="2">Uncharacterized protein</fullName>
    </submittedName>
</protein>
<organism evidence="2 3">
    <name type="scientific">Nitzschia inconspicua</name>
    <dbReference type="NCBI Taxonomy" id="303405"/>
    <lineage>
        <taxon>Eukaryota</taxon>
        <taxon>Sar</taxon>
        <taxon>Stramenopiles</taxon>
        <taxon>Ochrophyta</taxon>
        <taxon>Bacillariophyta</taxon>
        <taxon>Bacillariophyceae</taxon>
        <taxon>Bacillariophycidae</taxon>
        <taxon>Bacillariales</taxon>
        <taxon>Bacillariaceae</taxon>
        <taxon>Nitzschia</taxon>
    </lineage>
</organism>
<dbReference type="EMBL" id="JAGRRH010000010">
    <property type="protein sequence ID" value="KAG7363432.1"/>
    <property type="molecule type" value="Genomic_DNA"/>
</dbReference>